<gene>
    <name evidence="2" type="ORF">GCM10009416_00730</name>
</gene>
<proteinExistence type="predicted"/>
<organism evidence="2 3">
    <name type="scientific">Craurococcus roseus</name>
    <dbReference type="NCBI Taxonomy" id="77585"/>
    <lineage>
        <taxon>Bacteria</taxon>
        <taxon>Pseudomonadati</taxon>
        <taxon>Pseudomonadota</taxon>
        <taxon>Alphaproteobacteria</taxon>
        <taxon>Acetobacterales</taxon>
        <taxon>Acetobacteraceae</taxon>
        <taxon>Craurococcus</taxon>
    </lineage>
</organism>
<evidence type="ECO:0000256" key="1">
    <source>
        <dbReference type="SAM" id="MobiDB-lite"/>
    </source>
</evidence>
<dbReference type="EMBL" id="BAAAFZ010000002">
    <property type="protein sequence ID" value="GAA0566617.1"/>
    <property type="molecule type" value="Genomic_DNA"/>
</dbReference>
<evidence type="ECO:0000313" key="3">
    <source>
        <dbReference type="Proteomes" id="UP001501588"/>
    </source>
</evidence>
<accession>A0ABN1EHB7</accession>
<keyword evidence="3" id="KW-1185">Reference proteome</keyword>
<name>A0ABN1EHB7_9PROT</name>
<feature type="region of interest" description="Disordered" evidence="1">
    <location>
        <begin position="185"/>
        <end position="208"/>
    </location>
</feature>
<dbReference type="Proteomes" id="UP001501588">
    <property type="component" value="Unassembled WGS sequence"/>
</dbReference>
<comment type="caution">
    <text evidence="2">The sequence shown here is derived from an EMBL/GenBank/DDBJ whole genome shotgun (WGS) entry which is preliminary data.</text>
</comment>
<sequence>MSAAGRWIARRVAAGLLVVAALLAAVTLVPLRVYKPSCGDPPRSIVGARPRMEGPLRPEYVEMLTRAMREESFRYWRIGNTILAPLFPIFDGNRLFGNWTDFVNNTEWRIASSIVNGYTAHGCAPPPEAVRRLDEGIKGTCGVPRERLPDGRIVGPVGVDVSNDCTLFRAAVIRVEDMPRPLPALERPAVPREGWPGPAWTEPAPQRR</sequence>
<evidence type="ECO:0000313" key="2">
    <source>
        <dbReference type="EMBL" id="GAA0566617.1"/>
    </source>
</evidence>
<protein>
    <submittedName>
        <fullName evidence="2">Uncharacterized protein</fullName>
    </submittedName>
</protein>
<reference evidence="2 3" key="1">
    <citation type="journal article" date="2019" name="Int. J. Syst. Evol. Microbiol.">
        <title>The Global Catalogue of Microorganisms (GCM) 10K type strain sequencing project: providing services to taxonomists for standard genome sequencing and annotation.</title>
        <authorList>
            <consortium name="The Broad Institute Genomics Platform"/>
            <consortium name="The Broad Institute Genome Sequencing Center for Infectious Disease"/>
            <person name="Wu L."/>
            <person name="Ma J."/>
        </authorList>
    </citation>
    <scope>NUCLEOTIDE SEQUENCE [LARGE SCALE GENOMIC DNA]</scope>
    <source>
        <strain evidence="2 3">JCM 9933</strain>
    </source>
</reference>
<dbReference type="RefSeq" id="WP_343893138.1">
    <property type="nucleotide sequence ID" value="NZ_BAAAFZ010000002.1"/>
</dbReference>